<evidence type="ECO:0000313" key="6">
    <source>
        <dbReference type="Proteomes" id="UP000887222"/>
    </source>
</evidence>
<keyword evidence="3" id="KW-0325">Glycoprotein</keyword>
<feature type="chain" id="PRO_5046417929" description="NHL repeat-containing protein" evidence="4">
    <location>
        <begin position="24"/>
        <end position="400"/>
    </location>
</feature>
<gene>
    <name evidence="5" type="ORF">NCCP691_02990</name>
</gene>
<dbReference type="EMBL" id="BPMK01000001">
    <property type="protein sequence ID" value="GIZ50285.1"/>
    <property type="molecule type" value="Genomic_DNA"/>
</dbReference>
<evidence type="ECO:0000256" key="3">
    <source>
        <dbReference type="ARBA" id="ARBA00023180"/>
    </source>
</evidence>
<proteinExistence type="predicted"/>
<evidence type="ECO:0000313" key="5">
    <source>
        <dbReference type="EMBL" id="GIZ50285.1"/>
    </source>
</evidence>
<evidence type="ECO:0008006" key="7">
    <source>
        <dbReference type="Google" id="ProtNLM"/>
    </source>
</evidence>
<dbReference type="InterPro" id="IPR001258">
    <property type="entry name" value="NHL_repeat"/>
</dbReference>
<dbReference type="Proteomes" id="UP000887222">
    <property type="component" value="Unassembled WGS sequence"/>
</dbReference>
<accession>A0ABQ4PZN1</accession>
<reference evidence="5 6" key="1">
    <citation type="journal article" date="2022" name="Int. J. Syst. Evol. Microbiol.">
        <title>Noviherbaspirillum aridicola sp. nov., isolated from an arid soil in Pakistan.</title>
        <authorList>
            <person name="Khan I.U."/>
            <person name="Saqib M."/>
            <person name="Amin A."/>
            <person name="Hussain F."/>
            <person name="Li L."/>
            <person name="Liu Y.H."/>
            <person name="Fang B.Z."/>
            <person name="Ahmed I."/>
            <person name="Li W.J."/>
        </authorList>
    </citation>
    <scope>NUCLEOTIDE SEQUENCE [LARGE SCALE GENOMIC DNA]</scope>
    <source>
        <strain evidence="5 6">NCCP-691</strain>
    </source>
</reference>
<evidence type="ECO:0000256" key="4">
    <source>
        <dbReference type="SAM" id="SignalP"/>
    </source>
</evidence>
<dbReference type="RefSeq" id="WP_238482263.1">
    <property type="nucleotide sequence ID" value="NZ_BPMK01000001.1"/>
</dbReference>
<keyword evidence="6" id="KW-1185">Reference proteome</keyword>
<keyword evidence="2" id="KW-0677">Repeat</keyword>
<keyword evidence="1 4" id="KW-0732">Signal</keyword>
<dbReference type="Pfam" id="PF01436">
    <property type="entry name" value="NHL"/>
    <property type="match status" value="1"/>
</dbReference>
<organism evidence="5 6">
    <name type="scientific">Noviherbaspirillum aridicola</name>
    <dbReference type="NCBI Taxonomy" id="2849687"/>
    <lineage>
        <taxon>Bacteria</taxon>
        <taxon>Pseudomonadati</taxon>
        <taxon>Pseudomonadota</taxon>
        <taxon>Betaproteobacteria</taxon>
        <taxon>Burkholderiales</taxon>
        <taxon>Oxalobacteraceae</taxon>
        <taxon>Noviherbaspirillum</taxon>
    </lineage>
</organism>
<evidence type="ECO:0000256" key="2">
    <source>
        <dbReference type="ARBA" id="ARBA00022737"/>
    </source>
</evidence>
<sequence>MKAFLAGLALLLPILGMGPNALAVNGTNGTNGTNDGNGNAEFRVDAGWPKPLPNNWLLGQVAGIAVDRNDHIWIIQRPGSLTPDEAGLAQTPPRSECCLPAPSVMKFDREGNLLLAWGGAADPGFLTERCTPARGCEWPTNEHGIFVDHNMNVWIAGNGANNHQVLKFSADGTFLLQVGKAGATGGSNATTGGLGDTPLLGQPADIEVDPTNNEAYIADGYQNKRVLVVDGNTGRYLRHWGAYGATPNDADPGPFTAGQAPARQFRNPVHCVRITNDNLVYVCDRVNNRVQVFQKNGTFVREFFTAPNTLGNGSTWDLDVSPDQARMYDADGENNKVWILNRLAGTVAGSFGRHGRYAGQFHWVHNLAVDSQGNIYTAEVDTGKRTQKFVPVNRGNNGQQ</sequence>
<protein>
    <recommendedName>
        <fullName evidence="7">NHL repeat-containing protein</fullName>
    </recommendedName>
</protein>
<name>A0ABQ4PZN1_9BURK</name>
<feature type="signal peptide" evidence="4">
    <location>
        <begin position="1"/>
        <end position="23"/>
    </location>
</feature>
<dbReference type="Gene3D" id="2.120.10.30">
    <property type="entry name" value="TolB, C-terminal domain"/>
    <property type="match status" value="1"/>
</dbReference>
<dbReference type="InterPro" id="IPR011042">
    <property type="entry name" value="6-blade_b-propeller_TolB-like"/>
</dbReference>
<dbReference type="SUPFAM" id="SSF63829">
    <property type="entry name" value="Calcium-dependent phosphotriesterase"/>
    <property type="match status" value="1"/>
</dbReference>
<evidence type="ECO:0000256" key="1">
    <source>
        <dbReference type="ARBA" id="ARBA00022729"/>
    </source>
</evidence>
<dbReference type="PANTHER" id="PTHR10680">
    <property type="entry name" value="PEPTIDYL-GLYCINE ALPHA-AMIDATING MONOOXYGENASE"/>
    <property type="match status" value="1"/>
</dbReference>
<comment type="caution">
    <text evidence="5">The sequence shown here is derived from an EMBL/GenBank/DDBJ whole genome shotgun (WGS) entry which is preliminary data.</text>
</comment>